<evidence type="ECO:0000259" key="3">
    <source>
        <dbReference type="Pfam" id="PF01408"/>
    </source>
</evidence>
<comment type="similarity">
    <text evidence="1">Belongs to the Gfo/Idh/MocA family.</text>
</comment>
<dbReference type="InterPro" id="IPR055170">
    <property type="entry name" value="GFO_IDH_MocA-like_dom"/>
</dbReference>
<dbReference type="OrthoDB" id="9795543at2"/>
<proteinExistence type="inferred from homology"/>
<dbReference type="PANTHER" id="PTHR22604">
    <property type="entry name" value="OXIDOREDUCTASES"/>
    <property type="match status" value="1"/>
</dbReference>
<dbReference type="SUPFAM" id="SSF55347">
    <property type="entry name" value="Glyceraldehyde-3-phosphate dehydrogenase-like, C-terminal domain"/>
    <property type="match status" value="1"/>
</dbReference>
<dbReference type="InterPro" id="IPR050984">
    <property type="entry name" value="Gfo/Idh/MocA_domain"/>
</dbReference>
<dbReference type="GO" id="GO:0016491">
    <property type="term" value="F:oxidoreductase activity"/>
    <property type="evidence" value="ECO:0007669"/>
    <property type="project" value="UniProtKB-KW"/>
</dbReference>
<dbReference type="AlphaFoldDB" id="A0A0S2HWN8"/>
<dbReference type="EC" id="1.-.-.-" evidence="5"/>
<accession>A0A0S2HWN8</accession>
<name>A0A0S2HWN8_9BACT</name>
<sequence>MSNNLKWGILGPGKIARKFAEELQVVENAEIYAVASRDMDRAKQFGSDFNPSKVYGSYLELAQDDEVDVVYVATPHAFHFEYTMLCLKHGKHVLVEKPMGMNEAEVETMMNEARSRGLFLMEGLWTRFVPATGKLLELINNKVIGDIVAIRADFGFKSKMDMQGRLFEKKLGGGSLLDIGIYPVYLSLLILGIPVDIMATARMTKTGVDSYCSMMFSYDNHSKASLESTLEAHTPIEAYIYGTHGKIKVATRFHHSERIELYEEEDIIEHYDLKYSGNGYVHEIEEVQNCIKEGKTESPRLPLKTSLQLTRILDKVRAEIGLQYE</sequence>
<evidence type="ECO:0000256" key="1">
    <source>
        <dbReference type="ARBA" id="ARBA00010928"/>
    </source>
</evidence>
<evidence type="ECO:0000259" key="4">
    <source>
        <dbReference type="Pfam" id="PF22725"/>
    </source>
</evidence>
<dbReference type="Gene3D" id="3.30.360.10">
    <property type="entry name" value="Dihydrodipicolinate Reductase, domain 2"/>
    <property type="match status" value="1"/>
</dbReference>
<dbReference type="Pfam" id="PF01408">
    <property type="entry name" value="GFO_IDH_MocA"/>
    <property type="match status" value="1"/>
</dbReference>
<reference evidence="5 6" key="1">
    <citation type="submission" date="2015-11" db="EMBL/GenBank/DDBJ databases">
        <title>Description and complete genome sequence of a novel strain predominating in hypersaline microbial mats and representing a new family of the Bacteriodetes phylum.</title>
        <authorList>
            <person name="Spring S."/>
            <person name="Bunk B."/>
            <person name="Sproer C."/>
            <person name="Klenk H.-P."/>
        </authorList>
    </citation>
    <scope>NUCLEOTIDE SEQUENCE [LARGE SCALE GENOMIC DNA]</scope>
    <source>
        <strain evidence="5 6">L21-Spi-D4</strain>
    </source>
</reference>
<keyword evidence="2 5" id="KW-0560">Oxidoreductase</keyword>
<protein>
    <submittedName>
        <fullName evidence="5">Putative oxidoreductase YcjS</fullName>
        <ecNumber evidence="5">1.-.-.-</ecNumber>
    </submittedName>
</protein>
<dbReference type="InterPro" id="IPR036291">
    <property type="entry name" value="NAD(P)-bd_dom_sf"/>
</dbReference>
<evidence type="ECO:0000256" key="2">
    <source>
        <dbReference type="ARBA" id="ARBA00023002"/>
    </source>
</evidence>
<dbReference type="Gene3D" id="3.40.50.720">
    <property type="entry name" value="NAD(P)-binding Rossmann-like Domain"/>
    <property type="match status" value="1"/>
</dbReference>
<dbReference type="Proteomes" id="UP000064893">
    <property type="component" value="Chromosome"/>
</dbReference>
<feature type="domain" description="GFO/IDH/MocA-like oxidoreductase" evidence="4">
    <location>
        <begin position="135"/>
        <end position="247"/>
    </location>
</feature>
<dbReference type="PANTHER" id="PTHR22604:SF105">
    <property type="entry name" value="TRANS-1,2-DIHYDROBENZENE-1,2-DIOL DEHYDROGENASE"/>
    <property type="match status" value="1"/>
</dbReference>
<dbReference type="GO" id="GO:0000166">
    <property type="term" value="F:nucleotide binding"/>
    <property type="evidence" value="ECO:0007669"/>
    <property type="project" value="InterPro"/>
</dbReference>
<gene>
    <name evidence="5" type="primary">ycjS</name>
    <name evidence="5" type="ORF">L21SP5_00834</name>
</gene>
<dbReference type="EMBL" id="CP013118">
    <property type="protein sequence ID" value="ALO14505.1"/>
    <property type="molecule type" value="Genomic_DNA"/>
</dbReference>
<dbReference type="STRING" id="1307839.L21SP5_00834"/>
<dbReference type="InterPro" id="IPR000683">
    <property type="entry name" value="Gfo/Idh/MocA-like_OxRdtase_N"/>
</dbReference>
<dbReference type="SUPFAM" id="SSF51735">
    <property type="entry name" value="NAD(P)-binding Rossmann-fold domains"/>
    <property type="match status" value="1"/>
</dbReference>
<evidence type="ECO:0000313" key="6">
    <source>
        <dbReference type="Proteomes" id="UP000064893"/>
    </source>
</evidence>
<dbReference type="KEGG" id="blq:L21SP5_00834"/>
<evidence type="ECO:0000313" key="5">
    <source>
        <dbReference type="EMBL" id="ALO14505.1"/>
    </source>
</evidence>
<dbReference type="RefSeq" id="WP_057952046.1">
    <property type="nucleotide sequence ID" value="NZ_CP013118.1"/>
</dbReference>
<feature type="domain" description="Gfo/Idh/MocA-like oxidoreductase N-terminal" evidence="3">
    <location>
        <begin position="5"/>
        <end position="123"/>
    </location>
</feature>
<organism evidence="5 6">
    <name type="scientific">Salinivirga cyanobacteriivorans</name>
    <dbReference type="NCBI Taxonomy" id="1307839"/>
    <lineage>
        <taxon>Bacteria</taxon>
        <taxon>Pseudomonadati</taxon>
        <taxon>Bacteroidota</taxon>
        <taxon>Bacteroidia</taxon>
        <taxon>Bacteroidales</taxon>
        <taxon>Salinivirgaceae</taxon>
        <taxon>Salinivirga</taxon>
    </lineage>
</organism>
<keyword evidence="6" id="KW-1185">Reference proteome</keyword>
<dbReference type="Pfam" id="PF22725">
    <property type="entry name" value="GFO_IDH_MocA_C3"/>
    <property type="match status" value="1"/>
</dbReference>